<organism evidence="6 7">
    <name type="scientific">Lepisosteus oculatus</name>
    <name type="common">Spotted gar</name>
    <dbReference type="NCBI Taxonomy" id="7918"/>
    <lineage>
        <taxon>Eukaryota</taxon>
        <taxon>Metazoa</taxon>
        <taxon>Chordata</taxon>
        <taxon>Craniata</taxon>
        <taxon>Vertebrata</taxon>
        <taxon>Euteleostomi</taxon>
        <taxon>Actinopterygii</taxon>
        <taxon>Neopterygii</taxon>
        <taxon>Holostei</taxon>
        <taxon>Semionotiformes</taxon>
        <taxon>Lepisosteidae</taxon>
        <taxon>Lepisosteus</taxon>
    </lineage>
</organism>
<dbReference type="OMA" id="HYAEHFG"/>
<reference evidence="6" key="2">
    <citation type="submission" date="2025-08" db="UniProtKB">
        <authorList>
            <consortium name="Ensembl"/>
        </authorList>
    </citation>
    <scope>IDENTIFICATION</scope>
</reference>
<dbReference type="SUPFAM" id="SSF53474">
    <property type="entry name" value="alpha/beta-Hydrolases"/>
    <property type="match status" value="1"/>
</dbReference>
<evidence type="ECO:0000256" key="3">
    <source>
        <dbReference type="ARBA" id="ARBA00022729"/>
    </source>
</evidence>
<reference evidence="6" key="3">
    <citation type="submission" date="2025-09" db="UniProtKB">
        <authorList>
            <consortium name="Ensembl"/>
        </authorList>
    </citation>
    <scope>IDENTIFICATION</scope>
</reference>
<dbReference type="GO" id="GO:0006508">
    <property type="term" value="P:proteolysis"/>
    <property type="evidence" value="ECO:0007669"/>
    <property type="project" value="UniProtKB-KW"/>
</dbReference>
<keyword evidence="3" id="KW-0732">Signal</keyword>
<dbReference type="eggNOG" id="KOG2182">
    <property type="taxonomic scope" value="Eukaryota"/>
</dbReference>
<evidence type="ECO:0000256" key="1">
    <source>
        <dbReference type="ARBA" id="ARBA00011079"/>
    </source>
</evidence>
<dbReference type="PANTHER" id="PTHR11010:SF117">
    <property type="entry name" value="SERINE PROTEASE 16"/>
    <property type="match status" value="1"/>
</dbReference>
<dbReference type="Bgee" id="ENSLOCG00000003995">
    <property type="expression patterns" value="Expressed in ovary and 13 other cell types or tissues"/>
</dbReference>
<comment type="similarity">
    <text evidence="1">Belongs to the peptidase S28 family.</text>
</comment>
<reference evidence="7" key="1">
    <citation type="submission" date="2011-12" db="EMBL/GenBank/DDBJ databases">
        <title>The Draft Genome of Lepisosteus oculatus.</title>
        <authorList>
            <consortium name="The Broad Institute Genome Assembly &amp; Analysis Group"/>
            <consortium name="Computational R&amp;D Group"/>
            <consortium name="and Sequencing Platform"/>
            <person name="Di Palma F."/>
            <person name="Alfoldi J."/>
            <person name="Johnson J."/>
            <person name="Berlin A."/>
            <person name="Gnerre S."/>
            <person name="Jaffe D."/>
            <person name="MacCallum I."/>
            <person name="Young S."/>
            <person name="Walker B.J."/>
            <person name="Lander E.S."/>
            <person name="Lindblad-Toh K."/>
        </authorList>
    </citation>
    <scope>NUCLEOTIDE SEQUENCE [LARGE SCALE GENOMIC DNA]</scope>
</reference>
<dbReference type="Ensembl" id="ENSLOCT00000004777.1">
    <property type="protein sequence ID" value="ENSLOCP00000004769.1"/>
    <property type="gene ID" value="ENSLOCG00000003995.1"/>
</dbReference>
<proteinExistence type="inferred from homology"/>
<dbReference type="InParanoid" id="W5M8R1"/>
<dbReference type="EMBL" id="AHAT01029696">
    <property type="status" value="NOT_ANNOTATED_CDS"/>
    <property type="molecule type" value="Genomic_DNA"/>
</dbReference>
<keyword evidence="5" id="KW-0325">Glycoprotein</keyword>
<sequence>KMARGGLRRMVSKGFVFLLGTVIYLSCLSSCFPRVRKSRTLRTGFVNENSNASVADELWFTQRLDHFCGADTRVWKQRYFVNDTYFRSGGPVFLMIGGEGPANPAWMRYGTWLIYAQKLGALCVMLEHRFYGKSHPTEDLSTESLRYLSSKQALADLAHFRTAFAQKRGLIGNKWVAFGGSYPGSLAAWFRLKYPHLVHAAVATSAPVQAVVNFPEYLEVVRRSLATHSPECPQLVKNASDTLLGMLKDPRTYDNITKDFSLCEKLQIQSNMDLAYFLETVAGNFMDVVQYNEDNREFEGVLGTNITIKALCGIMSNVSLGEPYKRYAAVMALMLKTFSQKCLDGSYSAYVKEMGNSSWNGPASGGGRQWVYQTCTEFGFYQSTDSPDQPFSGFPLPYHLQQCADIYGASFTGTSVADAVQQTNEYYGGYDIRSRRIVFPNGSIDPWHALGITKDIAVDLPAVFIEGTAHCANMYPAREEDLPQLIFARDHIFLLLQKWL</sequence>
<dbReference type="InterPro" id="IPR042269">
    <property type="entry name" value="Ser_carbopepase_S28_SKS"/>
</dbReference>
<dbReference type="FunCoup" id="W5M8R1">
    <property type="interactions" value="803"/>
</dbReference>
<protein>
    <submittedName>
        <fullName evidence="6">Serine protease 59, putative</fullName>
    </submittedName>
</protein>
<dbReference type="GeneTree" id="ENSGT00940000164087"/>
<dbReference type="FunFam" id="1.20.120.980:FF:000003">
    <property type="entry name" value="Serine protease 16"/>
    <property type="match status" value="1"/>
</dbReference>
<dbReference type="InterPro" id="IPR008758">
    <property type="entry name" value="Peptidase_S28"/>
</dbReference>
<dbReference type="Pfam" id="PF05577">
    <property type="entry name" value="Peptidase_S28"/>
    <property type="match status" value="1"/>
</dbReference>
<dbReference type="GO" id="GO:0070008">
    <property type="term" value="F:serine-type exopeptidase activity"/>
    <property type="evidence" value="ECO:0007669"/>
    <property type="project" value="InterPro"/>
</dbReference>
<evidence type="ECO:0000256" key="5">
    <source>
        <dbReference type="ARBA" id="ARBA00023180"/>
    </source>
</evidence>
<dbReference type="Gene3D" id="3.40.50.1820">
    <property type="entry name" value="alpha/beta hydrolase"/>
    <property type="match status" value="1"/>
</dbReference>
<dbReference type="HOGENOM" id="CLU_020959_3_1_1"/>
<dbReference type="Gene3D" id="1.20.120.980">
    <property type="entry name" value="Serine carboxypeptidase S28, SKS domain"/>
    <property type="match status" value="1"/>
</dbReference>
<dbReference type="InterPro" id="IPR029058">
    <property type="entry name" value="AB_hydrolase_fold"/>
</dbReference>
<dbReference type="GO" id="GO:0008239">
    <property type="term" value="F:dipeptidyl-peptidase activity"/>
    <property type="evidence" value="ECO:0000318"/>
    <property type="project" value="GO_Central"/>
</dbReference>
<name>W5M8R1_LEPOC</name>
<dbReference type="Proteomes" id="UP000018468">
    <property type="component" value="Linkage group LG14"/>
</dbReference>
<keyword evidence="2" id="KW-0645">Protease</keyword>
<keyword evidence="4" id="KW-0378">Hydrolase</keyword>
<keyword evidence="7" id="KW-1185">Reference proteome</keyword>
<evidence type="ECO:0000256" key="4">
    <source>
        <dbReference type="ARBA" id="ARBA00022801"/>
    </source>
</evidence>
<evidence type="ECO:0000313" key="6">
    <source>
        <dbReference type="Ensembl" id="ENSLOCP00000004769.1"/>
    </source>
</evidence>
<evidence type="ECO:0000256" key="2">
    <source>
        <dbReference type="ARBA" id="ARBA00022670"/>
    </source>
</evidence>
<dbReference type="PANTHER" id="PTHR11010">
    <property type="entry name" value="PROTEASE S28 PRO-X CARBOXYPEPTIDASE-RELATED"/>
    <property type="match status" value="1"/>
</dbReference>
<dbReference type="AlphaFoldDB" id="W5M8R1"/>
<accession>W5M8R1</accession>
<evidence type="ECO:0000313" key="7">
    <source>
        <dbReference type="Proteomes" id="UP000018468"/>
    </source>
</evidence>